<dbReference type="EMBL" id="AEDD01000002">
    <property type="protein sequence ID" value="EFM12078.1"/>
    <property type="molecule type" value="Genomic_DNA"/>
</dbReference>
<evidence type="ECO:0000313" key="3">
    <source>
        <dbReference type="Proteomes" id="UP000005387"/>
    </source>
</evidence>
<organism evidence="2 3">
    <name type="scientific">Paenibacillus curdlanolyticus YK9</name>
    <dbReference type="NCBI Taxonomy" id="717606"/>
    <lineage>
        <taxon>Bacteria</taxon>
        <taxon>Bacillati</taxon>
        <taxon>Bacillota</taxon>
        <taxon>Bacilli</taxon>
        <taxon>Bacillales</taxon>
        <taxon>Paenibacillaceae</taxon>
        <taxon>Paenibacillus</taxon>
    </lineage>
</organism>
<evidence type="ECO:0000313" key="2">
    <source>
        <dbReference type="EMBL" id="EFM12078.1"/>
    </source>
</evidence>
<dbReference type="InterPro" id="IPR036779">
    <property type="entry name" value="LysM_dom_sf"/>
</dbReference>
<dbReference type="InterPro" id="IPR018392">
    <property type="entry name" value="LysM"/>
</dbReference>
<dbReference type="eggNOG" id="COG1388">
    <property type="taxonomic scope" value="Bacteria"/>
</dbReference>
<gene>
    <name evidence="2" type="ORF">PaecuDRAFT_0758</name>
</gene>
<name>E0I536_9BACL</name>
<protein>
    <submittedName>
        <fullName evidence="2">Peptidoglycan-binding lysin domain protein</fullName>
    </submittedName>
</protein>
<sequence length="92" mass="9942">MSILKWGFALAFAIILFCGALLVMTEASSEQPVAPMEGESVVYVAPGDTLWQIASAATGHDGDIREMVYEIKVRNGLDSEQLQSGQMLIIPN</sequence>
<dbReference type="Pfam" id="PF01476">
    <property type="entry name" value="LysM"/>
    <property type="match status" value="1"/>
</dbReference>
<dbReference type="Gene3D" id="3.10.350.10">
    <property type="entry name" value="LysM domain"/>
    <property type="match status" value="1"/>
</dbReference>
<keyword evidence="3" id="KW-1185">Reference proteome</keyword>
<reference evidence="2 3" key="1">
    <citation type="submission" date="2010-07" db="EMBL/GenBank/DDBJ databases">
        <title>The draft genome of Paenibacillus curdlanolyticus YK9.</title>
        <authorList>
            <consortium name="US DOE Joint Genome Institute (JGI-PGF)"/>
            <person name="Lucas S."/>
            <person name="Copeland A."/>
            <person name="Lapidus A."/>
            <person name="Cheng J.-F."/>
            <person name="Bruce D."/>
            <person name="Goodwin L."/>
            <person name="Pitluck S."/>
            <person name="Land M.L."/>
            <person name="Hauser L."/>
            <person name="Chang Y.-J."/>
            <person name="Jeffries C."/>
            <person name="Anderson I.J."/>
            <person name="Johnson E."/>
            <person name="Loganathan U."/>
            <person name="Mulhopadhyay B."/>
            <person name="Kyrpides N."/>
            <person name="Woyke T.J."/>
        </authorList>
    </citation>
    <scope>NUCLEOTIDE SEQUENCE [LARGE SCALE GENOMIC DNA]</scope>
    <source>
        <strain evidence="2 3">YK9</strain>
    </source>
</reference>
<dbReference type="STRING" id="717606.PaecuDRAFT_0758"/>
<dbReference type="CDD" id="cd00118">
    <property type="entry name" value="LysM"/>
    <property type="match status" value="1"/>
</dbReference>
<dbReference type="AlphaFoldDB" id="E0I536"/>
<dbReference type="Proteomes" id="UP000005387">
    <property type="component" value="Unassembled WGS sequence"/>
</dbReference>
<dbReference type="SUPFAM" id="SSF54106">
    <property type="entry name" value="LysM domain"/>
    <property type="match status" value="1"/>
</dbReference>
<dbReference type="RefSeq" id="WP_006036773.1">
    <property type="nucleotide sequence ID" value="NZ_AEDD01000002.1"/>
</dbReference>
<evidence type="ECO:0000259" key="1">
    <source>
        <dbReference type="Pfam" id="PF01476"/>
    </source>
</evidence>
<feature type="domain" description="LysM" evidence="1">
    <location>
        <begin position="44"/>
        <end position="91"/>
    </location>
</feature>
<proteinExistence type="predicted"/>
<accession>E0I536</accession>
<dbReference type="OrthoDB" id="9801998at2"/>